<protein>
    <submittedName>
        <fullName evidence="2">Uncharacterized protein</fullName>
    </submittedName>
</protein>
<accession>A0ABQ7EPR8</accession>
<comment type="caution">
    <text evidence="2">The sequence shown here is derived from an EMBL/GenBank/DDBJ whole genome shotgun (WGS) entry which is preliminary data.</text>
</comment>
<feature type="compositionally biased region" description="Basic and acidic residues" evidence="1">
    <location>
        <begin position="1"/>
        <end position="17"/>
    </location>
</feature>
<sequence>MDDGLRKIDTKRDRSRPENQTVLTCPTRPWARTTSTTVEDDHHHGHLAHGRGRPAPQSLRPWVRTIRAQFTSP</sequence>
<organism evidence="2 3">
    <name type="scientific">Brassica cretica</name>
    <name type="common">Mustard</name>
    <dbReference type="NCBI Taxonomy" id="69181"/>
    <lineage>
        <taxon>Eukaryota</taxon>
        <taxon>Viridiplantae</taxon>
        <taxon>Streptophyta</taxon>
        <taxon>Embryophyta</taxon>
        <taxon>Tracheophyta</taxon>
        <taxon>Spermatophyta</taxon>
        <taxon>Magnoliopsida</taxon>
        <taxon>eudicotyledons</taxon>
        <taxon>Gunneridae</taxon>
        <taxon>Pentapetalae</taxon>
        <taxon>rosids</taxon>
        <taxon>malvids</taxon>
        <taxon>Brassicales</taxon>
        <taxon>Brassicaceae</taxon>
        <taxon>Brassiceae</taxon>
        <taxon>Brassica</taxon>
    </lineage>
</organism>
<evidence type="ECO:0000256" key="1">
    <source>
        <dbReference type="SAM" id="MobiDB-lite"/>
    </source>
</evidence>
<evidence type="ECO:0000313" key="2">
    <source>
        <dbReference type="EMBL" id="KAF3605556.1"/>
    </source>
</evidence>
<name>A0ABQ7EPR8_BRACR</name>
<dbReference type="Proteomes" id="UP000266723">
    <property type="component" value="Unassembled WGS sequence"/>
</dbReference>
<feature type="region of interest" description="Disordered" evidence="1">
    <location>
        <begin position="1"/>
        <end position="61"/>
    </location>
</feature>
<proteinExistence type="predicted"/>
<reference evidence="2 3" key="1">
    <citation type="journal article" date="2020" name="BMC Genomics">
        <title>Intraspecific diversification of the crop wild relative Brassica cretica Lam. using demographic model selection.</title>
        <authorList>
            <person name="Kioukis A."/>
            <person name="Michalopoulou V.A."/>
            <person name="Briers L."/>
            <person name="Pirintsos S."/>
            <person name="Studholme D.J."/>
            <person name="Pavlidis P."/>
            <person name="Sarris P.F."/>
        </authorList>
    </citation>
    <scope>NUCLEOTIDE SEQUENCE [LARGE SCALE GENOMIC DNA]</scope>
    <source>
        <strain evidence="3">cv. PFS-1207/04</strain>
    </source>
</reference>
<evidence type="ECO:0000313" key="3">
    <source>
        <dbReference type="Proteomes" id="UP000266723"/>
    </source>
</evidence>
<keyword evidence="3" id="KW-1185">Reference proteome</keyword>
<gene>
    <name evidence="2" type="ORF">DY000_02044602</name>
</gene>
<dbReference type="EMBL" id="QGKV02000297">
    <property type="protein sequence ID" value="KAF3605556.1"/>
    <property type="molecule type" value="Genomic_DNA"/>
</dbReference>